<comment type="similarity">
    <text evidence="1">Belongs to the bacterial ribosomal protein bL9 family.</text>
</comment>
<keyword evidence="8" id="KW-1185">Reference proteome</keyword>
<dbReference type="GO" id="GO:1990904">
    <property type="term" value="C:ribonucleoprotein complex"/>
    <property type="evidence" value="ECO:0007669"/>
    <property type="project" value="UniProtKB-KW"/>
</dbReference>
<feature type="domain" description="Ribosomal protein L9" evidence="6">
    <location>
        <begin position="77"/>
        <end position="122"/>
    </location>
</feature>
<dbReference type="EMBL" id="KB200149">
    <property type="protein sequence ID" value="ESP02681.1"/>
    <property type="molecule type" value="Genomic_DNA"/>
</dbReference>
<evidence type="ECO:0000256" key="1">
    <source>
        <dbReference type="ARBA" id="ARBA00010605"/>
    </source>
</evidence>
<dbReference type="InterPro" id="IPR009027">
    <property type="entry name" value="Ribosomal_bL9/RNase_H1_N"/>
</dbReference>
<dbReference type="GO" id="GO:0005840">
    <property type="term" value="C:ribosome"/>
    <property type="evidence" value="ECO:0007669"/>
    <property type="project" value="UniProtKB-KW"/>
</dbReference>
<evidence type="ECO:0000313" key="8">
    <source>
        <dbReference type="Proteomes" id="UP000030746"/>
    </source>
</evidence>
<dbReference type="PANTHER" id="PTHR21368">
    <property type="entry name" value="50S RIBOSOMAL PROTEIN L9"/>
    <property type="match status" value="1"/>
</dbReference>
<evidence type="ECO:0000256" key="5">
    <source>
        <dbReference type="ARBA" id="ARBA00035381"/>
    </source>
</evidence>
<dbReference type="Pfam" id="PF01281">
    <property type="entry name" value="Ribosomal_L9_N"/>
    <property type="match status" value="1"/>
</dbReference>
<dbReference type="GeneID" id="20241941"/>
<protein>
    <recommendedName>
        <fullName evidence="4">Large ribosomal subunit protein bL9m</fullName>
    </recommendedName>
    <alternativeName>
        <fullName evidence="5">39S ribosomal protein L9, mitochondrial</fullName>
    </alternativeName>
</protein>
<dbReference type="KEGG" id="lgi:LOTGIDRAFT_171882"/>
<dbReference type="GO" id="GO:0003735">
    <property type="term" value="F:structural constituent of ribosome"/>
    <property type="evidence" value="ECO:0007669"/>
    <property type="project" value="InterPro"/>
</dbReference>
<dbReference type="OrthoDB" id="5555409at2759"/>
<proteinExistence type="inferred from homology"/>
<dbReference type="OMA" id="AKHFIYE"/>
<dbReference type="Gene3D" id="3.40.5.10">
    <property type="entry name" value="Ribosomal protein L9, N-terminal domain"/>
    <property type="match status" value="1"/>
</dbReference>
<dbReference type="InterPro" id="IPR020070">
    <property type="entry name" value="Ribosomal_bL9_N"/>
</dbReference>
<feature type="non-terminal residue" evidence="7">
    <location>
        <position position="251"/>
    </location>
</feature>
<evidence type="ECO:0000259" key="6">
    <source>
        <dbReference type="Pfam" id="PF01281"/>
    </source>
</evidence>
<accession>V4B593</accession>
<dbReference type="CTD" id="20241941"/>
<evidence type="ECO:0000256" key="2">
    <source>
        <dbReference type="ARBA" id="ARBA00022980"/>
    </source>
</evidence>
<organism evidence="7 8">
    <name type="scientific">Lottia gigantea</name>
    <name type="common">Giant owl limpet</name>
    <dbReference type="NCBI Taxonomy" id="225164"/>
    <lineage>
        <taxon>Eukaryota</taxon>
        <taxon>Metazoa</taxon>
        <taxon>Spiralia</taxon>
        <taxon>Lophotrochozoa</taxon>
        <taxon>Mollusca</taxon>
        <taxon>Gastropoda</taxon>
        <taxon>Patellogastropoda</taxon>
        <taxon>Lottioidea</taxon>
        <taxon>Lottiidae</taxon>
        <taxon>Lottia</taxon>
    </lineage>
</organism>
<evidence type="ECO:0000256" key="3">
    <source>
        <dbReference type="ARBA" id="ARBA00023274"/>
    </source>
</evidence>
<dbReference type="RefSeq" id="XP_009046702.1">
    <property type="nucleotide sequence ID" value="XM_009048454.1"/>
</dbReference>
<sequence>MMRGCKRVVTEALPSISRQTKSVLPSYNFQQLRSTVIVKRRHEPGLAKIGSNPKIRTRHLIYDFCERVHSNPLPPIQCILKENILGLGVEGELVTVSRKMFRNSLYPRQKAVYASPENLAEYQTVEKDKTGKKKVTKFSMTTSARLKKLYLPVPMSGDNKWTLNKDHIRLALRKVGVEAEQDTITLLHSSITEPQEFKFEISVMGLDPITVDGHIYLVYKNAAKNMAALDLPPVWKTTVKKPKDSDQLEAE</sequence>
<dbReference type="STRING" id="225164.V4B593"/>
<dbReference type="SUPFAM" id="SSF55658">
    <property type="entry name" value="L9 N-domain-like"/>
    <property type="match status" value="1"/>
</dbReference>
<dbReference type="InterPro" id="IPR036935">
    <property type="entry name" value="Ribosomal_bL9_N_sf"/>
</dbReference>
<keyword evidence="3" id="KW-0687">Ribonucleoprotein</keyword>
<evidence type="ECO:0000313" key="7">
    <source>
        <dbReference type="EMBL" id="ESP02681.1"/>
    </source>
</evidence>
<gene>
    <name evidence="7" type="ORF">LOTGIDRAFT_171882</name>
</gene>
<dbReference type="Proteomes" id="UP000030746">
    <property type="component" value="Unassembled WGS sequence"/>
</dbReference>
<dbReference type="HOGENOM" id="CLU_1109331_0_0_1"/>
<dbReference type="AlphaFoldDB" id="V4B593"/>
<dbReference type="InterPro" id="IPR000244">
    <property type="entry name" value="Ribosomal_bL9"/>
</dbReference>
<reference evidence="7 8" key="1">
    <citation type="journal article" date="2013" name="Nature">
        <title>Insights into bilaterian evolution from three spiralian genomes.</title>
        <authorList>
            <person name="Simakov O."/>
            <person name="Marletaz F."/>
            <person name="Cho S.J."/>
            <person name="Edsinger-Gonzales E."/>
            <person name="Havlak P."/>
            <person name="Hellsten U."/>
            <person name="Kuo D.H."/>
            <person name="Larsson T."/>
            <person name="Lv J."/>
            <person name="Arendt D."/>
            <person name="Savage R."/>
            <person name="Osoegawa K."/>
            <person name="de Jong P."/>
            <person name="Grimwood J."/>
            <person name="Chapman J.A."/>
            <person name="Shapiro H."/>
            <person name="Aerts A."/>
            <person name="Otillar R.P."/>
            <person name="Terry A.Y."/>
            <person name="Boore J.L."/>
            <person name="Grigoriev I.V."/>
            <person name="Lindberg D.R."/>
            <person name="Seaver E.C."/>
            <person name="Weisblat D.A."/>
            <person name="Putnam N.H."/>
            <person name="Rokhsar D.S."/>
        </authorList>
    </citation>
    <scope>NUCLEOTIDE SEQUENCE [LARGE SCALE GENOMIC DNA]</scope>
</reference>
<keyword evidence="2" id="KW-0689">Ribosomal protein</keyword>
<name>V4B593_LOTGI</name>
<dbReference type="GO" id="GO:0006412">
    <property type="term" value="P:translation"/>
    <property type="evidence" value="ECO:0007669"/>
    <property type="project" value="InterPro"/>
</dbReference>
<evidence type="ECO:0000256" key="4">
    <source>
        <dbReference type="ARBA" id="ARBA00035194"/>
    </source>
</evidence>